<gene>
    <name evidence="11" type="ORF">JRO89_XS14G0001700</name>
</gene>
<dbReference type="CDD" id="cd02120">
    <property type="entry name" value="PA_subtilisin_like"/>
    <property type="match status" value="1"/>
</dbReference>
<sequence>MASLLQLLPILCLHWLIININISFISSNQIPKLQPYVVYMGRSSSSSSSTTSNGNSSREEVEIAKLAHLQLLSSIIPSEESERINLIHHYNHAFKGFSAMLTDKEASALSENDEVVSVFPDPHLQLHTTRSWDFLEPQQPTTYNFHKYNLSSTDVIIAIIDTGIWPESQSFKDIGLGEIPSKWKGVCMESPDFKKSNCNRKLIGARYYHTPSAAASNSTLKTSGGTPRDPIGHGTHVAGTAAGARVRNVSYYGLGRGIARGGSPSARIASYKACSEDGCSGSTILKAMDDAIKDGVDIISISIGMSSIFQEDFLSDPIAIGAFHAEQMGVMVVCSAGNDGPDSSTVVNTAPWIFTVAASTIDRDFQSTVLLGNGKTFQGNGIHFSNLSRSKKTYPLAFGKDVAARLTPPSEAKSCYPGSLDPEKVEGKIIVCIGNDPTVPRKIRKLVVEDANAKGLILVNEYEKGVPFDSGTFAFAQVDNRVGSQIINYINSTKNPTATILPTVDIPKHKPAPVIAYFSSRGPGQLTENIIKPDITAPGVAIIAAVVPIDKEGIVPIGQKPPKYATRSGTSMACPHVTGAAAFIRSVHHQWSSSMIKSALMTTATVYDNLGKPMRNNTGKYANPHDMGVGEISPVKALDPGLLFETRTKDYLNFLCYYGYSGKIIRSISNVNFNCPNKSSEKLISNINYPSISITNLDRRRGVRIIRRRVTNVGSPNATYIAKVDAPSGLLVKVLPHKIDFTDTIKTVSFKVAFYTKNKEDTSTAYKFGSVTWFDASHSVRMVFAVSFL</sequence>
<dbReference type="InterPro" id="IPR023828">
    <property type="entry name" value="Peptidase_S8_Ser-AS"/>
</dbReference>
<dbReference type="Proteomes" id="UP000827721">
    <property type="component" value="Unassembled WGS sequence"/>
</dbReference>
<dbReference type="InterPro" id="IPR034197">
    <property type="entry name" value="Peptidases_S8_3"/>
</dbReference>
<organism evidence="11 12">
    <name type="scientific">Xanthoceras sorbifolium</name>
    <dbReference type="NCBI Taxonomy" id="99658"/>
    <lineage>
        <taxon>Eukaryota</taxon>
        <taxon>Viridiplantae</taxon>
        <taxon>Streptophyta</taxon>
        <taxon>Embryophyta</taxon>
        <taxon>Tracheophyta</taxon>
        <taxon>Spermatophyta</taxon>
        <taxon>Magnoliopsida</taxon>
        <taxon>eudicotyledons</taxon>
        <taxon>Gunneridae</taxon>
        <taxon>Pentapetalae</taxon>
        <taxon>rosids</taxon>
        <taxon>malvids</taxon>
        <taxon>Sapindales</taxon>
        <taxon>Sapindaceae</taxon>
        <taxon>Xanthoceroideae</taxon>
        <taxon>Xanthoceras</taxon>
    </lineage>
</organism>
<feature type="active site" description="Charge relay system" evidence="6">
    <location>
        <position position="571"/>
    </location>
</feature>
<comment type="similarity">
    <text evidence="1 6">Belongs to the peptidase S8 family.</text>
</comment>
<keyword evidence="5 6" id="KW-0720">Serine protease</keyword>
<dbReference type="InterPro" id="IPR015500">
    <property type="entry name" value="Peptidase_S8_subtilisin-rel"/>
</dbReference>
<feature type="active site" description="Charge relay system" evidence="6">
    <location>
        <position position="161"/>
    </location>
</feature>
<keyword evidence="4 6" id="KW-0378">Hydrolase</keyword>
<evidence type="ECO:0000256" key="5">
    <source>
        <dbReference type="ARBA" id="ARBA00022825"/>
    </source>
</evidence>
<dbReference type="SUPFAM" id="SSF52743">
    <property type="entry name" value="Subtilisin-like"/>
    <property type="match status" value="1"/>
</dbReference>
<evidence type="ECO:0000313" key="12">
    <source>
        <dbReference type="Proteomes" id="UP000827721"/>
    </source>
</evidence>
<evidence type="ECO:0000256" key="4">
    <source>
        <dbReference type="ARBA" id="ARBA00022801"/>
    </source>
</evidence>
<evidence type="ECO:0000256" key="3">
    <source>
        <dbReference type="ARBA" id="ARBA00022729"/>
    </source>
</evidence>
<evidence type="ECO:0000259" key="8">
    <source>
        <dbReference type="Pfam" id="PF00082"/>
    </source>
</evidence>
<dbReference type="CDD" id="cd04852">
    <property type="entry name" value="Peptidases_S8_3"/>
    <property type="match status" value="1"/>
</dbReference>
<evidence type="ECO:0000259" key="9">
    <source>
        <dbReference type="Pfam" id="PF05922"/>
    </source>
</evidence>
<dbReference type="EMBL" id="JAFEMO010000014">
    <property type="protein sequence ID" value="KAH7547679.1"/>
    <property type="molecule type" value="Genomic_DNA"/>
</dbReference>
<evidence type="ECO:0000256" key="2">
    <source>
        <dbReference type="ARBA" id="ARBA00022670"/>
    </source>
</evidence>
<dbReference type="InterPro" id="IPR000209">
    <property type="entry name" value="Peptidase_S8/S53_dom"/>
</dbReference>
<dbReference type="PROSITE" id="PS00138">
    <property type="entry name" value="SUBTILASE_SER"/>
    <property type="match status" value="1"/>
</dbReference>
<evidence type="ECO:0000259" key="10">
    <source>
        <dbReference type="Pfam" id="PF17766"/>
    </source>
</evidence>
<protein>
    <submittedName>
        <fullName evidence="11">Uncharacterized protein</fullName>
    </submittedName>
</protein>
<dbReference type="InterPro" id="IPR036852">
    <property type="entry name" value="Peptidase_S8/S53_dom_sf"/>
</dbReference>
<feature type="domain" description="Peptidase S8/S53" evidence="8">
    <location>
        <begin position="153"/>
        <end position="609"/>
    </location>
</feature>
<dbReference type="Gene3D" id="3.50.30.30">
    <property type="match status" value="1"/>
</dbReference>
<comment type="caution">
    <text evidence="11">The sequence shown here is derived from an EMBL/GenBank/DDBJ whole genome shotgun (WGS) entry which is preliminary data.</text>
</comment>
<dbReference type="Gene3D" id="3.30.70.80">
    <property type="entry name" value="Peptidase S8 propeptide/proteinase inhibitor I9"/>
    <property type="match status" value="1"/>
</dbReference>
<dbReference type="InterPro" id="IPR022398">
    <property type="entry name" value="Peptidase_S8_His-AS"/>
</dbReference>
<dbReference type="InterPro" id="IPR037045">
    <property type="entry name" value="S8pro/Inhibitor_I9_sf"/>
</dbReference>
<feature type="chain" id="PRO_5045399003" evidence="7">
    <location>
        <begin position="28"/>
        <end position="789"/>
    </location>
</feature>
<dbReference type="Pfam" id="PF17766">
    <property type="entry name" value="fn3_6"/>
    <property type="match status" value="1"/>
</dbReference>
<evidence type="ECO:0000256" key="6">
    <source>
        <dbReference type="PROSITE-ProRule" id="PRU01240"/>
    </source>
</evidence>
<feature type="domain" description="Inhibitor I9" evidence="9">
    <location>
        <begin position="36"/>
        <end position="127"/>
    </location>
</feature>
<feature type="signal peptide" evidence="7">
    <location>
        <begin position="1"/>
        <end position="27"/>
    </location>
</feature>
<keyword evidence="12" id="KW-1185">Reference proteome</keyword>
<evidence type="ECO:0000313" key="11">
    <source>
        <dbReference type="EMBL" id="KAH7547679.1"/>
    </source>
</evidence>
<reference evidence="11 12" key="1">
    <citation type="submission" date="2021-02" db="EMBL/GenBank/DDBJ databases">
        <title>Plant Genome Project.</title>
        <authorList>
            <person name="Zhang R.-G."/>
        </authorList>
    </citation>
    <scope>NUCLEOTIDE SEQUENCE [LARGE SCALE GENOMIC DNA]</scope>
    <source>
        <tissue evidence="11">Leaves</tissue>
    </source>
</reference>
<feature type="active site" description="Charge relay system" evidence="6">
    <location>
        <position position="233"/>
    </location>
</feature>
<proteinExistence type="inferred from homology"/>
<dbReference type="InterPro" id="IPR045051">
    <property type="entry name" value="SBT"/>
</dbReference>
<keyword evidence="2 6" id="KW-0645">Protease</keyword>
<dbReference type="Gene3D" id="2.60.40.2310">
    <property type="match status" value="1"/>
</dbReference>
<evidence type="ECO:0000256" key="1">
    <source>
        <dbReference type="ARBA" id="ARBA00011073"/>
    </source>
</evidence>
<dbReference type="InterPro" id="IPR041469">
    <property type="entry name" value="Subtilisin-like_FN3"/>
</dbReference>
<dbReference type="Gene3D" id="3.40.50.200">
    <property type="entry name" value="Peptidase S8/S53 domain"/>
    <property type="match status" value="1"/>
</dbReference>
<accession>A0ABQ8H2Z4</accession>
<dbReference type="PRINTS" id="PR00723">
    <property type="entry name" value="SUBTILISIN"/>
</dbReference>
<feature type="domain" description="Subtilisin-like protease fibronectin type-III" evidence="10">
    <location>
        <begin position="686"/>
        <end position="786"/>
    </location>
</feature>
<dbReference type="PANTHER" id="PTHR10795">
    <property type="entry name" value="PROPROTEIN CONVERTASE SUBTILISIN/KEXIN"/>
    <property type="match status" value="1"/>
</dbReference>
<dbReference type="PROSITE" id="PS51892">
    <property type="entry name" value="SUBTILASE"/>
    <property type="match status" value="1"/>
</dbReference>
<dbReference type="InterPro" id="IPR010259">
    <property type="entry name" value="S8pro/Inhibitor_I9"/>
</dbReference>
<evidence type="ECO:0000256" key="7">
    <source>
        <dbReference type="SAM" id="SignalP"/>
    </source>
</evidence>
<dbReference type="Pfam" id="PF05922">
    <property type="entry name" value="Inhibitor_I9"/>
    <property type="match status" value="1"/>
</dbReference>
<dbReference type="Pfam" id="PF00082">
    <property type="entry name" value="Peptidase_S8"/>
    <property type="match status" value="1"/>
</dbReference>
<dbReference type="PROSITE" id="PS00137">
    <property type="entry name" value="SUBTILASE_HIS"/>
    <property type="match status" value="1"/>
</dbReference>
<keyword evidence="3 7" id="KW-0732">Signal</keyword>
<name>A0ABQ8H2Z4_9ROSI</name>